<keyword evidence="3" id="KW-0418">Kinase</keyword>
<organism evidence="5 6">
    <name type="scientific">Luteimonas endophytica</name>
    <dbReference type="NCBI Taxonomy" id="3042023"/>
    <lineage>
        <taxon>Bacteria</taxon>
        <taxon>Pseudomonadati</taxon>
        <taxon>Pseudomonadota</taxon>
        <taxon>Gammaproteobacteria</taxon>
        <taxon>Lysobacterales</taxon>
        <taxon>Lysobacteraceae</taxon>
        <taxon>Luteimonas</taxon>
    </lineage>
</organism>
<reference evidence="5 6" key="1">
    <citation type="submission" date="2023-04" db="EMBL/GenBank/DDBJ databases">
        <title>Luteimonas endophyticus RD2P54.</title>
        <authorList>
            <person name="Sun J.-Q."/>
        </authorList>
    </citation>
    <scope>NUCLEOTIDE SEQUENCE [LARGE SCALE GENOMIC DNA]</scope>
    <source>
        <strain evidence="5 6">RD2P54</strain>
    </source>
</reference>
<feature type="domain" description="HipA-like C-terminal" evidence="4">
    <location>
        <begin position="221"/>
        <end position="407"/>
    </location>
</feature>
<dbReference type="Proteomes" id="UP001156940">
    <property type="component" value="Unassembled WGS sequence"/>
</dbReference>
<keyword evidence="6" id="KW-1185">Reference proteome</keyword>
<evidence type="ECO:0000259" key="4">
    <source>
        <dbReference type="Pfam" id="PF07804"/>
    </source>
</evidence>
<evidence type="ECO:0000256" key="2">
    <source>
        <dbReference type="ARBA" id="ARBA00022679"/>
    </source>
</evidence>
<gene>
    <name evidence="5" type="primary">yjjJ</name>
    <name evidence="5" type="ORF">QFW77_02575</name>
</gene>
<accession>A0ABT6J4Z9</accession>
<protein>
    <submittedName>
        <fullName evidence="5">Type II toxin-antitoxin system HipA family toxin YjjJ</fullName>
    </submittedName>
</protein>
<dbReference type="PANTHER" id="PTHR37419:SF8">
    <property type="entry name" value="TOXIN YJJJ"/>
    <property type="match status" value="1"/>
</dbReference>
<name>A0ABT6J4Z9_9GAMM</name>
<evidence type="ECO:0000256" key="3">
    <source>
        <dbReference type="ARBA" id="ARBA00022777"/>
    </source>
</evidence>
<keyword evidence="2" id="KW-0808">Transferase</keyword>
<evidence type="ECO:0000313" key="5">
    <source>
        <dbReference type="EMBL" id="MDH5821880.1"/>
    </source>
</evidence>
<dbReference type="Pfam" id="PF07804">
    <property type="entry name" value="HipA_C"/>
    <property type="match status" value="1"/>
</dbReference>
<dbReference type="NCBIfam" id="NF007297">
    <property type="entry name" value="PRK09775.1"/>
    <property type="match status" value="1"/>
</dbReference>
<comment type="similarity">
    <text evidence="1">Belongs to the HipA Ser/Thr kinase family.</text>
</comment>
<dbReference type="RefSeq" id="WP_280572676.1">
    <property type="nucleotide sequence ID" value="NZ_JARXRM010000012.1"/>
</dbReference>
<evidence type="ECO:0000313" key="6">
    <source>
        <dbReference type="Proteomes" id="UP001156940"/>
    </source>
</evidence>
<dbReference type="PANTHER" id="PTHR37419">
    <property type="entry name" value="SERINE/THREONINE-PROTEIN KINASE TOXIN HIPA"/>
    <property type="match status" value="1"/>
</dbReference>
<proteinExistence type="inferred from homology"/>
<dbReference type="InterPro" id="IPR012893">
    <property type="entry name" value="HipA-like_C"/>
</dbReference>
<comment type="caution">
    <text evidence="5">The sequence shown here is derived from an EMBL/GenBank/DDBJ whole genome shotgun (WGS) entry which is preliminary data.</text>
</comment>
<dbReference type="EMBL" id="JARXRM010000012">
    <property type="protein sequence ID" value="MDH5821880.1"/>
    <property type="molecule type" value="Genomic_DNA"/>
</dbReference>
<sequence>MARPPSATVADLLALLASGEPVPAARLVQALGVTRPVLARLVGEAGEQVLRIGRARATAYVARTSTAAGGAWPLWRMRPDATLEELGTLYLLRGERFQFLPEGERPNLTRPVEAVPGHFPGLPWFLDDLRPQGFLGRSLAHRRGPLLGVPVDLNRWQLRDNMLAMTVTGGTAIGDLLLGGRAVEQALAELDAPPDAVPAADRAARYPQWAEAALAGEEIGSSPGGEQPKFTATVATTGGRYAALVKFAMAGDDPPARRRADLLVSEHLALQSLRAAGIPAAQAELIESGGHRFLEVRRFDRSPDILGRHGFVSLLALNAAFVGGDGRDWSLAGEQLAAQRWIDPATAARMAALYWFGRLIGNSDMHPGNLGFRLVDEGPLALAPAYDMLPMSLAPSRAGVLRPAAPVEPGVPERTGQRDHIARAATVASDFWEQVAEDPRIGSDELRALAARNRDAVVAFAQRFGG</sequence>
<evidence type="ECO:0000256" key="1">
    <source>
        <dbReference type="ARBA" id="ARBA00010164"/>
    </source>
</evidence>
<dbReference type="InterPro" id="IPR052028">
    <property type="entry name" value="HipA_Ser/Thr_kinase"/>
</dbReference>